<evidence type="ECO:0000256" key="4">
    <source>
        <dbReference type="ARBA" id="ARBA00022989"/>
    </source>
</evidence>
<keyword evidence="4 7" id="KW-1133">Transmembrane helix</keyword>
<accession>A0A292Q4Z3</accession>
<dbReference type="PANTHER" id="PTHR23502">
    <property type="entry name" value="MAJOR FACILITATOR SUPERFAMILY"/>
    <property type="match status" value="1"/>
</dbReference>
<feature type="compositionally biased region" description="Basic and acidic residues" evidence="6">
    <location>
        <begin position="331"/>
        <end position="345"/>
    </location>
</feature>
<gene>
    <name evidence="9" type="ORF">GSTUAT00000962001</name>
</gene>
<dbReference type="Gene3D" id="1.20.1720.10">
    <property type="entry name" value="Multidrug resistance protein D"/>
    <property type="match status" value="1"/>
</dbReference>
<feature type="transmembrane region" description="Helical" evidence="7">
    <location>
        <begin position="611"/>
        <end position="633"/>
    </location>
</feature>
<evidence type="ECO:0000256" key="2">
    <source>
        <dbReference type="ARBA" id="ARBA00022448"/>
    </source>
</evidence>
<dbReference type="InterPro" id="IPR020846">
    <property type="entry name" value="MFS_dom"/>
</dbReference>
<evidence type="ECO:0000256" key="6">
    <source>
        <dbReference type="SAM" id="MobiDB-lite"/>
    </source>
</evidence>
<feature type="transmembrane region" description="Helical" evidence="7">
    <location>
        <begin position="141"/>
        <end position="158"/>
    </location>
</feature>
<dbReference type="InterPro" id="IPR011701">
    <property type="entry name" value="MFS"/>
</dbReference>
<dbReference type="EMBL" id="LN890954">
    <property type="protein sequence ID" value="CUS14892.1"/>
    <property type="molecule type" value="Genomic_DNA"/>
</dbReference>
<evidence type="ECO:0000256" key="5">
    <source>
        <dbReference type="ARBA" id="ARBA00023136"/>
    </source>
</evidence>
<comment type="subcellular location">
    <subcellularLocation>
        <location evidence="1">Membrane</location>
        <topology evidence="1">Multi-pass membrane protein</topology>
    </subcellularLocation>
</comment>
<evidence type="ECO:0000256" key="3">
    <source>
        <dbReference type="ARBA" id="ARBA00022692"/>
    </source>
</evidence>
<evidence type="ECO:0000256" key="7">
    <source>
        <dbReference type="SAM" id="Phobius"/>
    </source>
</evidence>
<feature type="compositionally biased region" description="Low complexity" evidence="6">
    <location>
        <begin position="271"/>
        <end position="281"/>
    </location>
</feature>
<evidence type="ECO:0000313" key="10">
    <source>
        <dbReference type="Proteomes" id="UP001412239"/>
    </source>
</evidence>
<feature type="region of interest" description="Disordered" evidence="6">
    <location>
        <begin position="258"/>
        <end position="352"/>
    </location>
</feature>
<keyword evidence="5 7" id="KW-0472">Membrane</keyword>
<feature type="transmembrane region" description="Helical" evidence="7">
    <location>
        <begin position="229"/>
        <end position="249"/>
    </location>
</feature>
<reference evidence="9" key="1">
    <citation type="submission" date="2015-10" db="EMBL/GenBank/DDBJ databases">
        <authorList>
            <person name="Regsiter A."/>
            <person name="william w."/>
        </authorList>
    </citation>
    <scope>NUCLEOTIDE SEQUENCE</scope>
    <source>
        <strain evidence="9">Montdore</strain>
    </source>
</reference>
<feature type="transmembrane region" description="Helical" evidence="7">
    <location>
        <begin position="516"/>
        <end position="537"/>
    </location>
</feature>
<dbReference type="Proteomes" id="UP001412239">
    <property type="component" value="Unassembled WGS sequence"/>
</dbReference>
<keyword evidence="10" id="KW-1185">Reference proteome</keyword>
<feature type="transmembrane region" description="Helical" evidence="7">
    <location>
        <begin position="74"/>
        <end position="97"/>
    </location>
</feature>
<feature type="region of interest" description="Disordered" evidence="6">
    <location>
        <begin position="377"/>
        <end position="401"/>
    </location>
</feature>
<feature type="transmembrane region" description="Helical" evidence="7">
    <location>
        <begin position="543"/>
        <end position="567"/>
    </location>
</feature>
<dbReference type="FunFam" id="1.20.1720.10:FF:000009">
    <property type="entry name" value="MFS multidrug transporter"/>
    <property type="match status" value="1"/>
</dbReference>
<sequence length="650" mass="71529">MPRRWSLGVLEDPDTEEVPVGTVLLLSSTRQEPFGFEAVKSEDKRTPDGKIILNPQPEDHPDDPLNWASWRRDAALLSLGWHCLVGGGQTPVLAAGFNDVAKTFGVTIPEVALTTGLYMMGMGIGCLISSPTAIIIGKRPVYLFGAVLFLAASIWCAASPSYGSLVAGRIIMGIGVAPCEALPSATIAEIFFLHERAYRVGIYTLLLLGGKNLVPLVSAVIIQALNWRWVFWTVAIIVGFNLFLLFVFVPETFWDRTPRPSTRPSALRRVSSSLFSRAQSSSKRKRSKSRSRRTSLDAGKAAGENVAGLVPANDSPATDADAVKPAGPRRARFEQAESEKPRPENSEGLPTAGEIYRLNTEKSSRVSLDKYVRNARLSHPTENEATDEPTEPAQPAIPTHPKPFIQSLKVYNGVLRHESWIKAAVRPIILFSYPAILWSTVVYSFSVGWLIVLSETVAHIYQEHPYDFSRLATGLVYISPFIGGIIGTAVAGKVSDIVVRAMSRRNGGVYEPEFRLVMGIPVAITTAIGLMGFGWSAQERDNWIVPTVFFGLISFGCSLGSTTAITFCVDSYRQYASEALVTLNFSKNVFHGLVFSLFFNRWLEKDGSKTVFVALGALQIGALLFTIPLYIYGKRLRLWTHRRVLMQAWT</sequence>
<feature type="domain" description="Major facilitator superfamily (MFS) profile" evidence="8">
    <location>
        <begin position="75"/>
        <end position="634"/>
    </location>
</feature>
<evidence type="ECO:0000259" key="8">
    <source>
        <dbReference type="PROSITE" id="PS50850"/>
    </source>
</evidence>
<dbReference type="AlphaFoldDB" id="A0A292Q4Z3"/>
<evidence type="ECO:0000256" key="1">
    <source>
        <dbReference type="ARBA" id="ARBA00004141"/>
    </source>
</evidence>
<protein>
    <recommendedName>
        <fullName evidence="8">Major facilitator superfamily (MFS) profile domain-containing protein</fullName>
    </recommendedName>
</protein>
<feature type="transmembrane region" description="Helical" evidence="7">
    <location>
        <begin position="579"/>
        <end position="599"/>
    </location>
</feature>
<dbReference type="GO" id="GO:0005886">
    <property type="term" value="C:plasma membrane"/>
    <property type="evidence" value="ECO:0007669"/>
    <property type="project" value="TreeGrafter"/>
</dbReference>
<dbReference type="Gene3D" id="1.20.1250.20">
    <property type="entry name" value="MFS general substrate transporter like domains"/>
    <property type="match status" value="1"/>
</dbReference>
<dbReference type="SUPFAM" id="SSF103473">
    <property type="entry name" value="MFS general substrate transporter"/>
    <property type="match status" value="1"/>
</dbReference>
<name>A0A292Q4Z3_9PEZI</name>
<dbReference type="FunFam" id="1.20.1250.20:FF:000396">
    <property type="entry name" value="MFS general substrate transporter"/>
    <property type="match status" value="1"/>
</dbReference>
<proteinExistence type="predicted"/>
<organism evidence="9 10">
    <name type="scientific">Tuber aestivum</name>
    <name type="common">summer truffle</name>
    <dbReference type="NCBI Taxonomy" id="59557"/>
    <lineage>
        <taxon>Eukaryota</taxon>
        <taxon>Fungi</taxon>
        <taxon>Dikarya</taxon>
        <taxon>Ascomycota</taxon>
        <taxon>Pezizomycotina</taxon>
        <taxon>Pezizomycetes</taxon>
        <taxon>Pezizales</taxon>
        <taxon>Tuberaceae</taxon>
        <taxon>Tuber</taxon>
    </lineage>
</organism>
<feature type="transmembrane region" description="Helical" evidence="7">
    <location>
        <begin position="471"/>
        <end position="495"/>
    </location>
</feature>
<feature type="transmembrane region" description="Helical" evidence="7">
    <location>
        <begin position="200"/>
        <end position="223"/>
    </location>
</feature>
<dbReference type="InterPro" id="IPR036259">
    <property type="entry name" value="MFS_trans_sf"/>
</dbReference>
<dbReference type="Pfam" id="PF07690">
    <property type="entry name" value="MFS_1"/>
    <property type="match status" value="1"/>
</dbReference>
<dbReference type="GO" id="GO:0022857">
    <property type="term" value="F:transmembrane transporter activity"/>
    <property type="evidence" value="ECO:0007669"/>
    <property type="project" value="InterPro"/>
</dbReference>
<keyword evidence="3 7" id="KW-0812">Transmembrane</keyword>
<evidence type="ECO:0000313" key="9">
    <source>
        <dbReference type="EMBL" id="CUS14892.1"/>
    </source>
</evidence>
<feature type="transmembrane region" description="Helical" evidence="7">
    <location>
        <begin position="428"/>
        <end position="451"/>
    </location>
</feature>
<feature type="transmembrane region" description="Helical" evidence="7">
    <location>
        <begin position="117"/>
        <end position="136"/>
    </location>
</feature>
<keyword evidence="2" id="KW-0813">Transport</keyword>
<feature type="transmembrane region" description="Helical" evidence="7">
    <location>
        <begin position="170"/>
        <end position="193"/>
    </location>
</feature>
<dbReference type="PANTHER" id="PTHR23502:SF4">
    <property type="entry name" value="MAJOR FACILITATOR SUPERFAMILY (MFS) PROFILE DOMAIN-CONTAINING PROTEIN-RELATED"/>
    <property type="match status" value="1"/>
</dbReference>
<dbReference type="PROSITE" id="PS50850">
    <property type="entry name" value="MFS"/>
    <property type="match status" value="1"/>
</dbReference>
<feature type="compositionally biased region" description="Basic residues" evidence="6">
    <location>
        <begin position="282"/>
        <end position="293"/>
    </location>
</feature>